<dbReference type="Proteomes" id="UP001175271">
    <property type="component" value="Unassembled WGS sequence"/>
</dbReference>
<evidence type="ECO:0000259" key="5">
    <source>
        <dbReference type="PROSITE" id="PS50262"/>
    </source>
</evidence>
<dbReference type="InterPro" id="IPR052665">
    <property type="entry name" value="Neuropeptide-GPCR"/>
</dbReference>
<accession>A0AA39HF85</accession>
<evidence type="ECO:0000256" key="2">
    <source>
        <dbReference type="ARBA" id="ARBA00022692"/>
    </source>
</evidence>
<keyword evidence="2" id="KW-0812">Transmembrane</keyword>
<gene>
    <name evidence="6" type="ORF">QR680_017302</name>
</gene>
<proteinExistence type="predicted"/>
<reference evidence="6" key="1">
    <citation type="submission" date="2023-06" db="EMBL/GenBank/DDBJ databases">
        <title>Genomic analysis of the entomopathogenic nematode Steinernema hermaphroditum.</title>
        <authorList>
            <person name="Schwarz E.M."/>
            <person name="Heppert J.K."/>
            <person name="Baniya A."/>
            <person name="Schwartz H.T."/>
            <person name="Tan C.-H."/>
            <person name="Antoshechkin I."/>
            <person name="Sternberg P.W."/>
            <person name="Goodrich-Blair H."/>
            <person name="Dillman A.R."/>
        </authorList>
    </citation>
    <scope>NUCLEOTIDE SEQUENCE</scope>
    <source>
        <strain evidence="6">PS9179</strain>
        <tissue evidence="6">Whole animal</tissue>
    </source>
</reference>
<keyword evidence="3" id="KW-1133">Transmembrane helix</keyword>
<organism evidence="6 7">
    <name type="scientific">Steinernema hermaphroditum</name>
    <dbReference type="NCBI Taxonomy" id="289476"/>
    <lineage>
        <taxon>Eukaryota</taxon>
        <taxon>Metazoa</taxon>
        <taxon>Ecdysozoa</taxon>
        <taxon>Nematoda</taxon>
        <taxon>Chromadorea</taxon>
        <taxon>Rhabditida</taxon>
        <taxon>Tylenchina</taxon>
        <taxon>Panagrolaimomorpha</taxon>
        <taxon>Strongyloidoidea</taxon>
        <taxon>Steinernematidae</taxon>
        <taxon>Steinernema</taxon>
    </lineage>
</organism>
<dbReference type="AlphaFoldDB" id="A0AA39HF85"/>
<protein>
    <recommendedName>
        <fullName evidence="5">G-protein coupled receptors family 1 profile domain-containing protein</fullName>
    </recommendedName>
</protein>
<keyword evidence="7" id="KW-1185">Reference proteome</keyword>
<dbReference type="EMBL" id="JAUCMV010000004">
    <property type="protein sequence ID" value="KAK0404126.1"/>
    <property type="molecule type" value="Genomic_DNA"/>
</dbReference>
<evidence type="ECO:0000256" key="4">
    <source>
        <dbReference type="ARBA" id="ARBA00023136"/>
    </source>
</evidence>
<evidence type="ECO:0000313" key="7">
    <source>
        <dbReference type="Proteomes" id="UP001175271"/>
    </source>
</evidence>
<name>A0AA39HF85_9BILA</name>
<dbReference type="SUPFAM" id="SSF81321">
    <property type="entry name" value="Family A G protein-coupled receptor-like"/>
    <property type="match status" value="1"/>
</dbReference>
<dbReference type="InterPro" id="IPR017452">
    <property type="entry name" value="GPCR_Rhodpsn_7TM"/>
</dbReference>
<evidence type="ECO:0000313" key="6">
    <source>
        <dbReference type="EMBL" id="KAK0404126.1"/>
    </source>
</evidence>
<comment type="subcellular location">
    <subcellularLocation>
        <location evidence="1">Membrane</location>
    </subcellularLocation>
</comment>
<dbReference type="PANTHER" id="PTHR24224:SF37">
    <property type="entry name" value="G-PROTEIN COUPLED RECEPTORS FAMILY 1 PROFILE DOMAIN-CONTAINING PROTEIN"/>
    <property type="match status" value="1"/>
</dbReference>
<dbReference type="Gene3D" id="1.20.1070.10">
    <property type="entry name" value="Rhodopsin 7-helix transmembrane proteins"/>
    <property type="match status" value="2"/>
</dbReference>
<sequence length="309" mass="34945">MVHVVHRLLRIARANWHRFETSSALPLCSMSFSDSVCLTREHPQVPDDQAIFHFLTRTPALRSFPSELLAHFCRMNLFLIHATSAFSVWCWLLLSVLRYVAVFHPLTYPAFWRQPRYAVLLVGSCSENTDSFLATSTQAYHLLDIALSYVVPACLRIVLDGVVLSHCYNPFRAVRCPPLCTKKKASAPLRTSGDTNKLYHSLPQKTASVRKGKKRAMIVRSVAISVVNLCCNLPSHLLRLLLTLEDEPTFISHEWIDFVEVASQMLYFSQFTCNALYLSTTTYETTPPNIALPVVKRSPNPVPILSKPN</sequence>
<evidence type="ECO:0000256" key="3">
    <source>
        <dbReference type="ARBA" id="ARBA00022989"/>
    </source>
</evidence>
<dbReference type="PROSITE" id="PS50262">
    <property type="entry name" value="G_PROTEIN_RECEP_F1_2"/>
    <property type="match status" value="1"/>
</dbReference>
<dbReference type="GO" id="GO:0016020">
    <property type="term" value="C:membrane"/>
    <property type="evidence" value="ECO:0007669"/>
    <property type="project" value="UniProtKB-SubCell"/>
</dbReference>
<keyword evidence="4" id="KW-0472">Membrane</keyword>
<comment type="caution">
    <text evidence="6">The sequence shown here is derived from an EMBL/GenBank/DDBJ whole genome shotgun (WGS) entry which is preliminary data.</text>
</comment>
<evidence type="ECO:0000256" key="1">
    <source>
        <dbReference type="ARBA" id="ARBA00004370"/>
    </source>
</evidence>
<feature type="domain" description="G-protein coupled receptors family 1 profile" evidence="5">
    <location>
        <begin position="1"/>
        <end position="122"/>
    </location>
</feature>
<dbReference type="PANTHER" id="PTHR24224">
    <property type="entry name" value="CARDIOACCELERATORY PEPTIDE RECEPTOR-RELATED"/>
    <property type="match status" value="1"/>
</dbReference>